<dbReference type="Proteomes" id="UP000182888">
    <property type="component" value="Unassembled WGS sequence"/>
</dbReference>
<evidence type="ECO:0000313" key="1">
    <source>
        <dbReference type="EMBL" id="CDX49224.1"/>
    </source>
</evidence>
<organism evidence="1 2">
    <name type="scientific">Mesorhizobium plurifarium</name>
    <dbReference type="NCBI Taxonomy" id="69974"/>
    <lineage>
        <taxon>Bacteria</taxon>
        <taxon>Pseudomonadati</taxon>
        <taxon>Pseudomonadota</taxon>
        <taxon>Alphaproteobacteria</taxon>
        <taxon>Hyphomicrobiales</taxon>
        <taxon>Phyllobacteriaceae</taxon>
        <taxon>Mesorhizobium</taxon>
    </lineage>
</organism>
<dbReference type="AlphaFoldDB" id="A0A0K2VMS0"/>
<reference evidence="2" key="1">
    <citation type="submission" date="2014-08" db="EMBL/GenBank/DDBJ databases">
        <authorList>
            <person name="Edwards T."/>
        </authorList>
    </citation>
    <scope>NUCLEOTIDE SEQUENCE [LARGE SCALE GENOMIC DNA]</scope>
</reference>
<gene>
    <name evidence="1" type="ORF">MPL1032_10264</name>
</gene>
<dbReference type="InterPro" id="IPR021508">
    <property type="entry name" value="Gp17-like"/>
</dbReference>
<proteinExistence type="predicted"/>
<evidence type="ECO:0000313" key="2">
    <source>
        <dbReference type="Proteomes" id="UP000182888"/>
    </source>
</evidence>
<dbReference type="Gene3D" id="3.30.2000.30">
    <property type="match status" value="1"/>
</dbReference>
<dbReference type="EMBL" id="CCND01000001">
    <property type="protein sequence ID" value="CDX49224.1"/>
    <property type="molecule type" value="Genomic_DNA"/>
</dbReference>
<name>A0A0K2VMS0_MESPL</name>
<sequence length="129" mass="13922">MIGAEVQKALFAALNGATFAGANVFDQVPESNPFPRITIGDEQVIDDSNTCQDGWQVFPDVHCWSRPESGSKIEVKTLAAQVVTAVEAIASIAGFSLVSMKHETTRFFRDPDGLTEHAVVSFRALIDPA</sequence>
<evidence type="ECO:0008006" key="3">
    <source>
        <dbReference type="Google" id="ProtNLM"/>
    </source>
</evidence>
<dbReference type="InterPro" id="IPR053745">
    <property type="entry name" value="Viral_Tail_Comp_sf"/>
</dbReference>
<protein>
    <recommendedName>
        <fullName evidence="3">DUF3168 domain-containing protein</fullName>
    </recommendedName>
</protein>
<dbReference type="Pfam" id="PF11367">
    <property type="entry name" value="Tail_completion_gp17"/>
    <property type="match status" value="1"/>
</dbReference>
<accession>A0A0K2VMS0</accession>